<protein>
    <submittedName>
        <fullName evidence="1">Uncharacterized protein</fullName>
    </submittedName>
</protein>
<dbReference type="Proteomes" id="UP000827872">
    <property type="component" value="Linkage Group LG12"/>
</dbReference>
<organism evidence="1 2">
    <name type="scientific">Sphaerodactylus townsendi</name>
    <dbReference type="NCBI Taxonomy" id="933632"/>
    <lineage>
        <taxon>Eukaryota</taxon>
        <taxon>Metazoa</taxon>
        <taxon>Chordata</taxon>
        <taxon>Craniata</taxon>
        <taxon>Vertebrata</taxon>
        <taxon>Euteleostomi</taxon>
        <taxon>Lepidosauria</taxon>
        <taxon>Squamata</taxon>
        <taxon>Bifurcata</taxon>
        <taxon>Gekkota</taxon>
        <taxon>Sphaerodactylidae</taxon>
        <taxon>Sphaerodactylus</taxon>
    </lineage>
</organism>
<proteinExistence type="predicted"/>
<evidence type="ECO:0000313" key="2">
    <source>
        <dbReference type="Proteomes" id="UP000827872"/>
    </source>
</evidence>
<accession>A0ACB8EYF8</accession>
<comment type="caution">
    <text evidence="1">The sequence shown here is derived from an EMBL/GenBank/DDBJ whole genome shotgun (WGS) entry which is preliminary data.</text>
</comment>
<sequence>MQEPPKILRMGLLIPRAVNHLGISHFHHRAQGGIHGEIPFVIAFLWGRLAEREQFPLSRCQVNWLSLDLSPELIRHKLWMLNKYQGGTLYDHVHMLTKQVSLHMCHIKSDFLKGLWPIMHSTNKMSRGRL</sequence>
<dbReference type="EMBL" id="CM037625">
    <property type="protein sequence ID" value="KAH7998036.1"/>
    <property type="molecule type" value="Genomic_DNA"/>
</dbReference>
<reference evidence="1" key="1">
    <citation type="submission" date="2021-08" db="EMBL/GenBank/DDBJ databases">
        <title>The first chromosome-level gecko genome reveals the dynamic sex chromosomes of Neotropical dwarf geckos (Sphaerodactylidae: Sphaerodactylus).</title>
        <authorList>
            <person name="Pinto B.J."/>
            <person name="Keating S.E."/>
            <person name="Gamble T."/>
        </authorList>
    </citation>
    <scope>NUCLEOTIDE SEQUENCE</scope>
    <source>
        <strain evidence="1">TG3544</strain>
    </source>
</reference>
<keyword evidence="2" id="KW-1185">Reference proteome</keyword>
<evidence type="ECO:0000313" key="1">
    <source>
        <dbReference type="EMBL" id="KAH7998036.1"/>
    </source>
</evidence>
<gene>
    <name evidence="1" type="ORF">K3G42_011780</name>
</gene>
<name>A0ACB8EYF8_9SAUR</name>